<dbReference type="RefSeq" id="XP_002910901.1">
    <property type="nucleotide sequence ID" value="XM_002910855.1"/>
</dbReference>
<reference evidence="1 2" key="1">
    <citation type="journal article" date="2010" name="Proc. Natl. Acad. Sci. U.S.A.">
        <title>Insights into evolution of multicellular fungi from the assembled chromosomes of the mushroom Coprinopsis cinerea (Coprinus cinereus).</title>
        <authorList>
            <person name="Stajich J.E."/>
            <person name="Wilke S.K."/>
            <person name="Ahren D."/>
            <person name="Au C.H."/>
            <person name="Birren B.W."/>
            <person name="Borodovsky M."/>
            <person name="Burns C."/>
            <person name="Canback B."/>
            <person name="Casselton L.A."/>
            <person name="Cheng C.K."/>
            <person name="Deng J."/>
            <person name="Dietrich F.S."/>
            <person name="Fargo D.C."/>
            <person name="Farman M.L."/>
            <person name="Gathman A.C."/>
            <person name="Goldberg J."/>
            <person name="Guigo R."/>
            <person name="Hoegger P.J."/>
            <person name="Hooker J.B."/>
            <person name="Huggins A."/>
            <person name="James T.Y."/>
            <person name="Kamada T."/>
            <person name="Kilaru S."/>
            <person name="Kodira C."/>
            <person name="Kues U."/>
            <person name="Kupfer D."/>
            <person name="Kwan H.S."/>
            <person name="Lomsadze A."/>
            <person name="Li W."/>
            <person name="Lilly W.W."/>
            <person name="Ma L.J."/>
            <person name="Mackey A.J."/>
            <person name="Manning G."/>
            <person name="Martin F."/>
            <person name="Muraguchi H."/>
            <person name="Natvig D.O."/>
            <person name="Palmerini H."/>
            <person name="Ramesh M.A."/>
            <person name="Rehmeyer C.J."/>
            <person name="Roe B.A."/>
            <person name="Shenoy N."/>
            <person name="Stanke M."/>
            <person name="Ter-Hovhannisyan V."/>
            <person name="Tunlid A."/>
            <person name="Velagapudi R."/>
            <person name="Vision T.J."/>
            <person name="Zeng Q."/>
            <person name="Zolan M.E."/>
            <person name="Pukkila P.J."/>
        </authorList>
    </citation>
    <scope>NUCLEOTIDE SEQUENCE [LARGE SCALE GENOMIC DNA]</scope>
    <source>
        <strain evidence="2">Okayama-7 / 130 / ATCC MYA-4618 / FGSC 9003</strain>
    </source>
</reference>
<dbReference type="EMBL" id="AACS02000007">
    <property type="protein sequence ID" value="EFI27407.1"/>
    <property type="molecule type" value="Genomic_DNA"/>
</dbReference>
<protein>
    <submittedName>
        <fullName evidence="1">Uncharacterized protein</fullName>
    </submittedName>
</protein>
<evidence type="ECO:0000313" key="1">
    <source>
        <dbReference type="EMBL" id="EFI27407.1"/>
    </source>
</evidence>
<dbReference type="VEuPathDB" id="FungiDB:CC1G_14878"/>
<organism evidence="1 2">
    <name type="scientific">Coprinopsis cinerea (strain Okayama-7 / 130 / ATCC MYA-4618 / FGSC 9003)</name>
    <name type="common">Inky cap fungus</name>
    <name type="synonym">Hormographiella aspergillata</name>
    <dbReference type="NCBI Taxonomy" id="240176"/>
    <lineage>
        <taxon>Eukaryota</taxon>
        <taxon>Fungi</taxon>
        <taxon>Dikarya</taxon>
        <taxon>Basidiomycota</taxon>
        <taxon>Agaricomycotina</taxon>
        <taxon>Agaricomycetes</taxon>
        <taxon>Agaricomycetidae</taxon>
        <taxon>Agaricales</taxon>
        <taxon>Agaricineae</taxon>
        <taxon>Psathyrellaceae</taxon>
        <taxon>Coprinopsis</taxon>
    </lineage>
</organism>
<gene>
    <name evidence="1" type="ORF">CC1G_14878</name>
</gene>
<dbReference type="AlphaFoldDB" id="D6RNJ1"/>
<dbReference type="KEGG" id="cci:CC1G_14878"/>
<accession>D6RNJ1</accession>
<comment type="caution">
    <text evidence="1">The sequence shown here is derived from an EMBL/GenBank/DDBJ whole genome shotgun (WGS) entry which is preliminary data.</text>
</comment>
<keyword evidence="2" id="KW-1185">Reference proteome</keyword>
<name>D6RNJ1_COPC7</name>
<evidence type="ECO:0000313" key="2">
    <source>
        <dbReference type="Proteomes" id="UP000001861"/>
    </source>
</evidence>
<proteinExistence type="predicted"/>
<dbReference type="GeneID" id="9378159"/>
<sequence>MRIHKLPRDIACVGRFHGVQAIKEFVDWALGSVVSGDTTAKAVEFTPTGLKVATEGTRTFKNGESKAFNSFVTTITKAPISFSLQGL</sequence>
<dbReference type="InParanoid" id="D6RNJ1"/>
<dbReference type="HOGENOM" id="CLU_2483285_0_0_1"/>
<dbReference type="Proteomes" id="UP000001861">
    <property type="component" value="Unassembled WGS sequence"/>
</dbReference>